<reference evidence="2 3" key="1">
    <citation type="submission" date="2022-12" db="EMBL/GenBank/DDBJ databases">
        <title>Genomic features and morphological characterization of a novel Knufia sp. strain isolated from spacecraft assembly facility.</title>
        <authorList>
            <person name="Teixeira M."/>
            <person name="Chander A.M."/>
            <person name="Stajich J.E."/>
            <person name="Venkateswaran K."/>
        </authorList>
    </citation>
    <scope>NUCLEOTIDE SEQUENCE [LARGE SCALE GENOMIC DNA]</scope>
    <source>
        <strain evidence="2 3">FJI-L2-BK-P2</strain>
    </source>
</reference>
<protein>
    <submittedName>
        <fullName evidence="2">Uncharacterized protein</fullName>
    </submittedName>
</protein>
<keyword evidence="3" id="KW-1185">Reference proteome</keyword>
<feature type="compositionally biased region" description="Basic and acidic residues" evidence="1">
    <location>
        <begin position="32"/>
        <end position="49"/>
    </location>
</feature>
<dbReference type="EMBL" id="JAKLMC020000019">
    <property type="protein sequence ID" value="KAK5951608.1"/>
    <property type="molecule type" value="Genomic_DNA"/>
</dbReference>
<gene>
    <name evidence="2" type="ORF">OHC33_007287</name>
</gene>
<proteinExistence type="predicted"/>
<feature type="compositionally biased region" description="Low complexity" evidence="1">
    <location>
        <begin position="50"/>
        <end position="67"/>
    </location>
</feature>
<evidence type="ECO:0000313" key="2">
    <source>
        <dbReference type="EMBL" id="KAK5951608.1"/>
    </source>
</evidence>
<dbReference type="AlphaFoldDB" id="A0AAN8EHF4"/>
<evidence type="ECO:0000313" key="3">
    <source>
        <dbReference type="Proteomes" id="UP001316803"/>
    </source>
</evidence>
<feature type="compositionally biased region" description="Polar residues" evidence="1">
    <location>
        <begin position="1"/>
        <end position="12"/>
    </location>
</feature>
<comment type="caution">
    <text evidence="2">The sequence shown here is derived from an EMBL/GenBank/DDBJ whole genome shotgun (WGS) entry which is preliminary data.</text>
</comment>
<accession>A0AAN8EHF4</accession>
<dbReference type="Proteomes" id="UP001316803">
    <property type="component" value="Unassembled WGS sequence"/>
</dbReference>
<sequence>MPVTRNSGNDKPSTVPLKRKRDIADYSGTGSDSEKENDTESALRSEQAKTTKASKATSKSKSLPGAKPKSKSKSDASTTTTSSKDAKKLYTITLKAIDKRIADLDKKINILLDRNPNSDAITTETSARSLLPHIPIVTKLASMDGKLAFNLLLSMADASHTDCDSTIKMCGTCCDDTGDIFGMLDKLLLKQIESMLEMEPVTGAGTLTEVPKRWTEADAPESERRNKRQRKALYKRKVGLENERRLAKRMRRETTDRWAAAALSDLVEERDHLDAYGVGGYLLESIARLEELCK</sequence>
<organism evidence="2 3">
    <name type="scientific">Knufia fluminis</name>
    <dbReference type="NCBI Taxonomy" id="191047"/>
    <lineage>
        <taxon>Eukaryota</taxon>
        <taxon>Fungi</taxon>
        <taxon>Dikarya</taxon>
        <taxon>Ascomycota</taxon>
        <taxon>Pezizomycotina</taxon>
        <taxon>Eurotiomycetes</taxon>
        <taxon>Chaetothyriomycetidae</taxon>
        <taxon>Chaetothyriales</taxon>
        <taxon>Trichomeriaceae</taxon>
        <taxon>Knufia</taxon>
    </lineage>
</organism>
<name>A0AAN8EHF4_9EURO</name>
<evidence type="ECO:0000256" key="1">
    <source>
        <dbReference type="SAM" id="MobiDB-lite"/>
    </source>
</evidence>
<feature type="region of interest" description="Disordered" evidence="1">
    <location>
        <begin position="1"/>
        <end position="80"/>
    </location>
</feature>